<organism evidence="2 3">
    <name type="scientific">Sediminivirga luteola</name>
    <dbReference type="NCBI Taxonomy" id="1774748"/>
    <lineage>
        <taxon>Bacteria</taxon>
        <taxon>Bacillati</taxon>
        <taxon>Actinomycetota</taxon>
        <taxon>Actinomycetes</taxon>
        <taxon>Micrococcales</taxon>
        <taxon>Brevibacteriaceae</taxon>
        <taxon>Sediminivirga</taxon>
    </lineage>
</organism>
<evidence type="ECO:0008006" key="4">
    <source>
        <dbReference type="Google" id="ProtNLM"/>
    </source>
</evidence>
<evidence type="ECO:0000313" key="2">
    <source>
        <dbReference type="EMBL" id="GGA01625.1"/>
    </source>
</evidence>
<dbReference type="AlphaFoldDB" id="A0A8J2TV07"/>
<protein>
    <recommendedName>
        <fullName evidence="4">Secretion/DNA translocation related TadE-like protein</fullName>
    </recommendedName>
</protein>
<dbReference type="InterPro" id="IPR021202">
    <property type="entry name" value="Rv3654c-like"/>
</dbReference>
<accession>A0A8J2TV07</accession>
<dbReference type="RefSeq" id="WP_188548887.1">
    <property type="nucleotide sequence ID" value="NZ_BMFY01000001.1"/>
</dbReference>
<gene>
    <name evidence="2" type="ORF">GCM10011333_00090</name>
</gene>
<reference evidence="2" key="1">
    <citation type="journal article" date="2014" name="Int. J. Syst. Evol. Microbiol.">
        <title>Complete genome sequence of Corynebacterium casei LMG S-19264T (=DSM 44701T), isolated from a smear-ripened cheese.</title>
        <authorList>
            <consortium name="US DOE Joint Genome Institute (JGI-PGF)"/>
            <person name="Walter F."/>
            <person name="Albersmeier A."/>
            <person name="Kalinowski J."/>
            <person name="Ruckert C."/>
        </authorList>
    </citation>
    <scope>NUCLEOTIDE SEQUENCE</scope>
    <source>
        <strain evidence="2">CGMCC 1.12785</strain>
    </source>
</reference>
<dbReference type="Proteomes" id="UP000616114">
    <property type="component" value="Unassembled WGS sequence"/>
</dbReference>
<dbReference type="NCBIfam" id="TIGR03816">
    <property type="entry name" value="tadE_like_DECH"/>
    <property type="match status" value="1"/>
</dbReference>
<comment type="caution">
    <text evidence="2">The sequence shown here is derived from an EMBL/GenBank/DDBJ whole genome shotgun (WGS) entry which is preliminary data.</text>
</comment>
<reference evidence="2" key="2">
    <citation type="submission" date="2020-09" db="EMBL/GenBank/DDBJ databases">
        <authorList>
            <person name="Sun Q."/>
            <person name="Zhou Y."/>
        </authorList>
    </citation>
    <scope>NUCLEOTIDE SEQUENCE</scope>
    <source>
        <strain evidence="2">CGMCC 1.12785</strain>
    </source>
</reference>
<name>A0A8J2TV07_9MICO</name>
<evidence type="ECO:0000256" key="1">
    <source>
        <dbReference type="SAM" id="Phobius"/>
    </source>
</evidence>
<feature type="transmembrane region" description="Helical" evidence="1">
    <location>
        <begin position="12"/>
        <end position="34"/>
    </location>
</feature>
<keyword evidence="1" id="KW-0472">Membrane</keyword>
<dbReference type="EMBL" id="BMFY01000001">
    <property type="protein sequence ID" value="GGA01625.1"/>
    <property type="molecule type" value="Genomic_DNA"/>
</dbReference>
<evidence type="ECO:0000313" key="3">
    <source>
        <dbReference type="Proteomes" id="UP000616114"/>
    </source>
</evidence>
<keyword evidence="1" id="KW-0812">Transmembrane</keyword>
<keyword evidence="1" id="KW-1133">Transmembrane helix</keyword>
<sequence>MTQPAGGTEDGSASVLVIALAVSAFFLAALIVLLGTAATLNARAATAADLAALAAAQALTGHTGEDACDAAERIAERNGATLTGCIARPDLVRAGVTVEVTAPSPFEPVTAEAVAGDGR</sequence>
<proteinExistence type="predicted"/>
<keyword evidence="3" id="KW-1185">Reference proteome</keyword>